<feature type="coiled-coil region" evidence="2">
    <location>
        <begin position="271"/>
        <end position="298"/>
    </location>
</feature>
<evidence type="ECO:0000256" key="2">
    <source>
        <dbReference type="SAM" id="Coils"/>
    </source>
</evidence>
<reference evidence="4" key="2">
    <citation type="submission" date="2025-09" db="UniProtKB">
        <authorList>
            <consortium name="Ensembl"/>
        </authorList>
    </citation>
    <scope>IDENTIFICATION</scope>
</reference>
<evidence type="ECO:0000313" key="5">
    <source>
        <dbReference type="Proteomes" id="UP000261420"/>
    </source>
</evidence>
<dbReference type="GO" id="GO:0005525">
    <property type="term" value="F:GTP binding"/>
    <property type="evidence" value="ECO:0007669"/>
    <property type="project" value="UniProtKB-KW"/>
</dbReference>
<dbReference type="PANTHER" id="PTHR32046:SF11">
    <property type="entry name" value="IMMUNE-ASSOCIATED NUCLEOTIDE-BINDING PROTEIN 10-LIKE"/>
    <property type="match status" value="1"/>
</dbReference>
<keyword evidence="5" id="KW-1185">Reference proteome</keyword>
<evidence type="ECO:0000259" key="3">
    <source>
        <dbReference type="Pfam" id="PF00735"/>
    </source>
</evidence>
<reference evidence="4" key="1">
    <citation type="submission" date="2025-08" db="UniProtKB">
        <authorList>
            <consortium name="Ensembl"/>
        </authorList>
    </citation>
    <scope>IDENTIFICATION</scope>
</reference>
<keyword evidence="1" id="KW-0547">Nucleotide-binding</keyword>
<dbReference type="Ensembl" id="ENSSDUT00000022283.1">
    <property type="protein sequence ID" value="ENSSDUP00000021877.1"/>
    <property type="gene ID" value="ENSSDUG00000015917.1"/>
</dbReference>
<comment type="similarity">
    <text evidence="1">Belongs to the TRAFAC class TrmE-Era-EngA-EngB-Septin-like GTPase superfamily. Septin GTPase family.</text>
</comment>
<dbReference type="InterPro" id="IPR025662">
    <property type="entry name" value="Sigma_54_int_dom_ATP-bd_1"/>
</dbReference>
<dbReference type="Gene3D" id="3.40.50.300">
    <property type="entry name" value="P-loop containing nucleotide triphosphate hydrolases"/>
    <property type="match status" value="1"/>
</dbReference>
<proteinExistence type="inferred from homology"/>
<accession>A0A3B4UUA9</accession>
<dbReference type="OMA" id="SIDGGWW"/>
<feature type="coiled-coil region" evidence="2">
    <location>
        <begin position="388"/>
        <end position="432"/>
    </location>
</feature>
<dbReference type="Pfam" id="PF00735">
    <property type="entry name" value="Septin"/>
    <property type="match status" value="1"/>
</dbReference>
<dbReference type="InterPro" id="IPR030379">
    <property type="entry name" value="G_SEPTIN_dom"/>
</dbReference>
<keyword evidence="2" id="KW-0175">Coiled coil</keyword>
<dbReference type="PANTHER" id="PTHR32046">
    <property type="entry name" value="G DOMAIN-CONTAINING PROTEIN"/>
    <property type="match status" value="1"/>
</dbReference>
<feature type="domain" description="Septin-type G" evidence="3">
    <location>
        <begin position="33"/>
        <end position="114"/>
    </location>
</feature>
<dbReference type="AlphaFoldDB" id="A0A3B4UUA9"/>
<organism evidence="4 5">
    <name type="scientific">Seriola dumerili</name>
    <name type="common">Greater amberjack</name>
    <name type="synonym">Caranx dumerili</name>
    <dbReference type="NCBI Taxonomy" id="41447"/>
    <lineage>
        <taxon>Eukaryota</taxon>
        <taxon>Metazoa</taxon>
        <taxon>Chordata</taxon>
        <taxon>Craniata</taxon>
        <taxon>Vertebrata</taxon>
        <taxon>Euteleostomi</taxon>
        <taxon>Actinopterygii</taxon>
        <taxon>Neopterygii</taxon>
        <taxon>Teleostei</taxon>
        <taxon>Neoteleostei</taxon>
        <taxon>Acanthomorphata</taxon>
        <taxon>Carangaria</taxon>
        <taxon>Carangiformes</taxon>
        <taxon>Carangidae</taxon>
        <taxon>Seriola</taxon>
    </lineage>
</organism>
<sequence length="485" mass="55610">DGSPARYQLRPKTERIGTLTRRTVGERNLNKVNKTILLVGETGTGKSTLINTLVNYAMGVEFDDDIWFEIEEEEERSQTESQTSDVIVYEIFDFKENTLPYSLTIIDTPGYGDTRGTEHDVIVSHRLFDLFRSEEGVHEVSAVGLVLKATENRVSDRLMYIFSSVMSLFGKDMEKNIVALVTHSTGRKPKNVLQALEAAKIKCARDEKNQPVHFLFDNCQKEENRGNRVCQFTKFLEKTKPQKLEKTVEVLNSCVRLTACIQNLQERIGLIELKQTEIKQTQEALEKHEHEMEKNKDFTVEVDEVYKETKDIKGGGGGVLWSISFYEGAVTCNVCKENCHYPGCTVAPSPKDCEVMKGGRCTSCTRKCPASDHEKEKWIYVTKTRKVQRTLQDMKDKYEANKSESQRKSSLLETLEEGLKDLTTEKTNLLEESYQHVVRLEQIALNVNSVSSQVHLDFLTEKTKERGDTEKKQKLEEMRMQWVWC</sequence>
<name>A0A3B4UUA9_SERDU</name>
<dbReference type="InterPro" id="IPR027417">
    <property type="entry name" value="P-loop_NTPase"/>
</dbReference>
<evidence type="ECO:0000313" key="4">
    <source>
        <dbReference type="Ensembl" id="ENSSDUP00000021877.1"/>
    </source>
</evidence>
<dbReference type="GeneTree" id="ENSGT00500000044904"/>
<protein>
    <recommendedName>
        <fullName evidence="3">Septin-type G domain-containing protein</fullName>
    </recommendedName>
</protein>
<dbReference type="Proteomes" id="UP000261420">
    <property type="component" value="Unplaced"/>
</dbReference>
<dbReference type="PROSITE" id="PS00675">
    <property type="entry name" value="SIGMA54_INTERACT_1"/>
    <property type="match status" value="1"/>
</dbReference>
<dbReference type="SUPFAM" id="SSF52540">
    <property type="entry name" value="P-loop containing nucleoside triphosphate hydrolases"/>
    <property type="match status" value="2"/>
</dbReference>
<evidence type="ECO:0000256" key="1">
    <source>
        <dbReference type="RuleBase" id="RU004560"/>
    </source>
</evidence>
<keyword evidence="1" id="KW-0342">GTP-binding</keyword>